<feature type="non-terminal residue" evidence="2">
    <location>
        <position position="216"/>
    </location>
</feature>
<reference evidence="2 3" key="1">
    <citation type="journal article" date="2013" name="Proc. Natl. Acad. Sci. U.S.A.">
        <title>Fine-scale variation in meiotic recombination in Mimulus inferred from population shotgun sequencing.</title>
        <authorList>
            <person name="Hellsten U."/>
            <person name="Wright K.M."/>
            <person name="Jenkins J."/>
            <person name="Shu S."/>
            <person name="Yuan Y."/>
            <person name="Wessler S.R."/>
            <person name="Schmutz J."/>
            <person name="Willis J.H."/>
            <person name="Rokhsar D.S."/>
        </authorList>
    </citation>
    <scope>NUCLEOTIDE SEQUENCE [LARGE SCALE GENOMIC DNA]</scope>
    <source>
        <strain evidence="3">cv. DUN x IM62</strain>
    </source>
</reference>
<proteinExistence type="predicted"/>
<dbReference type="STRING" id="4155.A0A022QGD3"/>
<sequence>METREVPSAHFLIKIECFSLFDKYKINKYETSEFVAGEYKRYTLSLSLKPNKGRSNGGCLNFDYISVNLAMTDTSSLPTNWEVNVAFNIFLFNQISGHYLYSPDIYYFFMGITRRFQTMKFEWGLSKFISKEILSDPSNGYLVNDTCVFGAEVSVECLSLDNVDTRYKHDLKISDFSKLEETWNSAYFIAGGQKWANSTSPHKKFYFFTLPPKLFL</sequence>
<dbReference type="SUPFAM" id="SSF49599">
    <property type="entry name" value="TRAF domain-like"/>
    <property type="match status" value="1"/>
</dbReference>
<evidence type="ECO:0000313" key="3">
    <source>
        <dbReference type="Proteomes" id="UP000030748"/>
    </source>
</evidence>
<dbReference type="EMBL" id="KI632002">
    <property type="protein sequence ID" value="EYU25560.1"/>
    <property type="molecule type" value="Genomic_DNA"/>
</dbReference>
<name>A0A022QGD3_ERYGU</name>
<dbReference type="InterPro" id="IPR002083">
    <property type="entry name" value="MATH/TRAF_dom"/>
</dbReference>
<feature type="domain" description="MATH" evidence="1">
    <location>
        <begin position="8"/>
        <end position="153"/>
    </location>
</feature>
<dbReference type="Gene3D" id="2.60.210.10">
    <property type="entry name" value="Apoptosis, Tumor Necrosis Factor Receptor Associated Protein 2, Chain A"/>
    <property type="match status" value="1"/>
</dbReference>
<dbReference type="Pfam" id="PF22486">
    <property type="entry name" value="MATH_2"/>
    <property type="match status" value="1"/>
</dbReference>
<dbReference type="InterPro" id="IPR008974">
    <property type="entry name" value="TRAF-like"/>
</dbReference>
<evidence type="ECO:0000313" key="2">
    <source>
        <dbReference type="EMBL" id="EYU25560.1"/>
    </source>
</evidence>
<evidence type="ECO:0000259" key="1">
    <source>
        <dbReference type="PROSITE" id="PS50144"/>
    </source>
</evidence>
<dbReference type="CDD" id="cd00121">
    <property type="entry name" value="MATH"/>
    <property type="match status" value="1"/>
</dbReference>
<dbReference type="PANTHER" id="PTHR46162:SF20">
    <property type="entry name" value="UBIQUITIN CARBOXYL-TERMINAL HYDROLASE 7-LIKE ISOFORM X1"/>
    <property type="match status" value="1"/>
</dbReference>
<dbReference type="PROSITE" id="PS50144">
    <property type="entry name" value="MATH"/>
    <property type="match status" value="1"/>
</dbReference>
<keyword evidence="3" id="KW-1185">Reference proteome</keyword>
<dbReference type="PANTHER" id="PTHR46162">
    <property type="entry name" value="TRAF-LIKE FAMILY PROTEIN"/>
    <property type="match status" value="1"/>
</dbReference>
<organism evidence="2 3">
    <name type="scientific">Erythranthe guttata</name>
    <name type="common">Yellow monkey flower</name>
    <name type="synonym">Mimulus guttatus</name>
    <dbReference type="NCBI Taxonomy" id="4155"/>
    <lineage>
        <taxon>Eukaryota</taxon>
        <taxon>Viridiplantae</taxon>
        <taxon>Streptophyta</taxon>
        <taxon>Embryophyta</taxon>
        <taxon>Tracheophyta</taxon>
        <taxon>Spermatophyta</taxon>
        <taxon>Magnoliopsida</taxon>
        <taxon>eudicotyledons</taxon>
        <taxon>Gunneridae</taxon>
        <taxon>Pentapetalae</taxon>
        <taxon>asterids</taxon>
        <taxon>lamiids</taxon>
        <taxon>Lamiales</taxon>
        <taxon>Phrymaceae</taxon>
        <taxon>Erythranthe</taxon>
    </lineage>
</organism>
<accession>A0A022QGD3</accession>
<gene>
    <name evidence="2" type="ORF">MIMGU_mgv1a018518mg</name>
</gene>
<dbReference type="Proteomes" id="UP000030748">
    <property type="component" value="Unassembled WGS sequence"/>
</dbReference>
<protein>
    <recommendedName>
        <fullName evidence="1">MATH domain-containing protein</fullName>
    </recommendedName>
</protein>
<dbReference type="AlphaFoldDB" id="A0A022QGD3"/>